<dbReference type="PANTHER" id="PTHR39431">
    <property type="entry name" value="FRPA/C-RELATED PROTEIN"/>
    <property type="match status" value="1"/>
</dbReference>
<organism evidence="1 2">
    <name type="scientific">Heliophilum fasciatum</name>
    <dbReference type="NCBI Taxonomy" id="35700"/>
    <lineage>
        <taxon>Bacteria</taxon>
        <taxon>Bacillati</taxon>
        <taxon>Bacillota</taxon>
        <taxon>Clostridia</taxon>
        <taxon>Eubacteriales</taxon>
        <taxon>Heliobacteriaceae</taxon>
        <taxon>Heliophilum</taxon>
    </lineage>
</organism>
<protein>
    <recommendedName>
        <fullName evidence="3">VCBS repeat-containing protein</fullName>
    </recommendedName>
</protein>
<dbReference type="AlphaFoldDB" id="A0A4R2SBY6"/>
<reference evidence="1 2" key="1">
    <citation type="submission" date="2019-03" db="EMBL/GenBank/DDBJ databases">
        <title>Genomic Encyclopedia of Type Strains, Phase IV (KMG-IV): sequencing the most valuable type-strain genomes for metagenomic binning, comparative biology and taxonomic classification.</title>
        <authorList>
            <person name="Goeker M."/>
        </authorList>
    </citation>
    <scope>NUCLEOTIDE SEQUENCE [LARGE SCALE GENOMIC DNA]</scope>
    <source>
        <strain evidence="1 2">DSM 11170</strain>
    </source>
</reference>
<sequence>MRIMNSNITMASAHSASESYARTETLRIQKGNTLTTLTTDERGGVRLDEKRAMNDGRAALAFDALELSDDFKAQIQQQAQQTQQAGAVEPEDDVLFALSDKDRQKIEMLQQFIKAMTGKEIKFILPERIKKEQGGRSLQLQLQGTAAGSSQARVGWGRAYDRHIEYREEEKMAFNAQGTFQTADGKSVNFAIQMTMSRAFAASEHISIRAGDAIDPLVINFDGKAAELTERNVSFDIDLNGSADRIAFVKPGSGFLALDRNNDGTINDGSELFGPNSGNGFAELAAFDSDNNNWIDENDPIFEKLRIWSKDEAGNDYLFALGQKGVGAIYLGSVATGFTIKNSSNEALGQVQQSGIFVKENGQVGTVQQIDLVI</sequence>
<evidence type="ECO:0000313" key="2">
    <source>
        <dbReference type="Proteomes" id="UP000294813"/>
    </source>
</evidence>
<dbReference type="RefSeq" id="WP_131917885.1">
    <property type="nucleotide sequence ID" value="NZ_JAOQNU010000002.1"/>
</dbReference>
<dbReference type="OrthoDB" id="1676884at2"/>
<dbReference type="EMBL" id="SLXT01000002">
    <property type="protein sequence ID" value="TCP68685.1"/>
    <property type="molecule type" value="Genomic_DNA"/>
</dbReference>
<dbReference type="PANTHER" id="PTHR39431:SF1">
    <property type="entry name" value="FRPA_C-RELATED PROTEIN"/>
    <property type="match status" value="1"/>
</dbReference>
<evidence type="ECO:0008006" key="3">
    <source>
        <dbReference type="Google" id="ProtNLM"/>
    </source>
</evidence>
<gene>
    <name evidence="1" type="ORF">EDD73_10281</name>
</gene>
<keyword evidence="2" id="KW-1185">Reference proteome</keyword>
<proteinExistence type="predicted"/>
<comment type="caution">
    <text evidence="1">The sequence shown here is derived from an EMBL/GenBank/DDBJ whole genome shotgun (WGS) entry which is preliminary data.</text>
</comment>
<name>A0A4R2SBY6_9FIRM</name>
<dbReference type="Proteomes" id="UP000294813">
    <property type="component" value="Unassembled WGS sequence"/>
</dbReference>
<accession>A0A4R2SBY6</accession>
<evidence type="ECO:0000313" key="1">
    <source>
        <dbReference type="EMBL" id="TCP68685.1"/>
    </source>
</evidence>